<evidence type="ECO:0000313" key="1">
    <source>
        <dbReference type="EMBL" id="MDQ0269223.1"/>
    </source>
</evidence>
<protein>
    <submittedName>
        <fullName evidence="1">Uncharacterized protein</fullName>
    </submittedName>
</protein>
<dbReference type="RefSeq" id="WP_307472618.1">
    <property type="nucleotide sequence ID" value="NZ_JAUSUB010000003.1"/>
</dbReference>
<keyword evidence="2" id="KW-1185">Reference proteome</keyword>
<dbReference type="Proteomes" id="UP001238088">
    <property type="component" value="Unassembled WGS sequence"/>
</dbReference>
<comment type="caution">
    <text evidence="1">The sequence shown here is derived from an EMBL/GenBank/DDBJ whole genome shotgun (WGS) entry which is preliminary data.</text>
</comment>
<gene>
    <name evidence="1" type="ORF">J2S17_001093</name>
</gene>
<organism evidence="1 2">
    <name type="scientific">Cytobacillus purgationiresistens</name>
    <dbReference type="NCBI Taxonomy" id="863449"/>
    <lineage>
        <taxon>Bacteria</taxon>
        <taxon>Bacillati</taxon>
        <taxon>Bacillota</taxon>
        <taxon>Bacilli</taxon>
        <taxon>Bacillales</taxon>
        <taxon>Bacillaceae</taxon>
        <taxon>Cytobacillus</taxon>
    </lineage>
</organism>
<dbReference type="EMBL" id="JAUSUB010000003">
    <property type="protein sequence ID" value="MDQ0269223.1"/>
    <property type="molecule type" value="Genomic_DNA"/>
</dbReference>
<accession>A0ABU0AFL3</accession>
<name>A0ABU0AFL3_9BACI</name>
<sequence length="123" mass="14260">MDDKYFYFIGKKKNLMDINHQPSFFDALHLIKRPETASYQRLPLRKNTPLILHYTKDHHLKSVNYKIHPTRQALLIQDMQEGDVSSLSSCFLIKEGECVAYVTNRTNQTATLNAEVPSSLNTY</sequence>
<reference evidence="1 2" key="1">
    <citation type="submission" date="2023-07" db="EMBL/GenBank/DDBJ databases">
        <title>Genomic Encyclopedia of Type Strains, Phase IV (KMG-IV): sequencing the most valuable type-strain genomes for metagenomic binning, comparative biology and taxonomic classification.</title>
        <authorList>
            <person name="Goeker M."/>
        </authorList>
    </citation>
    <scope>NUCLEOTIDE SEQUENCE [LARGE SCALE GENOMIC DNA]</scope>
    <source>
        <strain evidence="1 2">DSM 23494</strain>
    </source>
</reference>
<proteinExistence type="predicted"/>
<evidence type="ECO:0000313" key="2">
    <source>
        <dbReference type="Proteomes" id="UP001238088"/>
    </source>
</evidence>